<dbReference type="InterPro" id="IPR006050">
    <property type="entry name" value="DNA_photolyase_N"/>
</dbReference>
<comment type="similarity">
    <text evidence="2">Belongs to the DNA photolyase class-1 family.</text>
</comment>
<keyword evidence="8" id="KW-1185">Reference proteome</keyword>
<dbReference type="InterPro" id="IPR005101">
    <property type="entry name" value="Cryptochr/Photolyase_FAD-bd"/>
</dbReference>
<dbReference type="Pfam" id="PF00875">
    <property type="entry name" value="DNA_photolyase"/>
    <property type="match status" value="1"/>
</dbReference>
<feature type="domain" description="Photolyase/cryptochrome alpha/beta" evidence="6">
    <location>
        <begin position="8"/>
        <end position="143"/>
    </location>
</feature>
<dbReference type="InterPro" id="IPR036134">
    <property type="entry name" value="Crypto/Photolyase_FAD-like_sf"/>
</dbReference>
<dbReference type="Proteomes" id="UP001244341">
    <property type="component" value="Chromosome 9b"/>
</dbReference>
<keyword evidence="4" id="KW-0274">FAD</keyword>
<dbReference type="InterPro" id="IPR036155">
    <property type="entry name" value="Crypto/Photolyase_N_sf"/>
</dbReference>
<organism evidence="7 8">
    <name type="scientific">Tetradesmus obliquus</name>
    <name type="common">Green alga</name>
    <name type="synonym">Acutodesmus obliquus</name>
    <dbReference type="NCBI Taxonomy" id="3088"/>
    <lineage>
        <taxon>Eukaryota</taxon>
        <taxon>Viridiplantae</taxon>
        <taxon>Chlorophyta</taxon>
        <taxon>core chlorophytes</taxon>
        <taxon>Chlorophyceae</taxon>
        <taxon>CS clade</taxon>
        <taxon>Sphaeropleales</taxon>
        <taxon>Scenedesmaceae</taxon>
        <taxon>Tetradesmus</taxon>
    </lineage>
</organism>
<dbReference type="Gene3D" id="1.10.579.10">
    <property type="entry name" value="DNA Cyclobutane Dipyrimidine Photolyase, subunit A, domain 3"/>
    <property type="match status" value="1"/>
</dbReference>
<protein>
    <recommendedName>
        <fullName evidence="6">Photolyase/cryptochrome alpha/beta domain-containing protein</fullName>
    </recommendedName>
</protein>
<evidence type="ECO:0000256" key="2">
    <source>
        <dbReference type="ARBA" id="ARBA00005862"/>
    </source>
</evidence>
<evidence type="ECO:0000256" key="3">
    <source>
        <dbReference type="ARBA" id="ARBA00022630"/>
    </source>
</evidence>
<reference evidence="7 8" key="1">
    <citation type="submission" date="2023-05" db="EMBL/GenBank/DDBJ databases">
        <title>A 100% complete, gapless, phased diploid assembly of the Scenedesmus obliquus UTEX 3031 genome.</title>
        <authorList>
            <person name="Biondi T.C."/>
            <person name="Hanschen E.R."/>
            <person name="Kwon T."/>
            <person name="Eng W."/>
            <person name="Kruse C.P.S."/>
            <person name="Koehler S.I."/>
            <person name="Kunde Y."/>
            <person name="Gleasner C.D."/>
            <person name="You Mak K.T."/>
            <person name="Polle J."/>
            <person name="Hovde B.T."/>
            <person name="Starkenburg S.R."/>
        </authorList>
    </citation>
    <scope>NUCLEOTIDE SEQUENCE [LARGE SCALE GENOMIC DNA]</scope>
    <source>
        <strain evidence="7 8">DOE0152z</strain>
    </source>
</reference>
<sequence length="604" mass="65303">MPQSKGQKNTIIWFRKGLRVHDNPALIEACRDAQHVYPIFIIDPHFLHNSSYNSSYKVGVNRYNFLLECLTDLDQSLRALGSQLLVLRGTPQDVFPRIFKEWDVQQLCYEVDVEPYAKSRDAAVGQLAAAAGVAVSASVSHTLYDTDVLLRAAGGRAPQTMQAFTKLIDKVGDPPAPLPAPASLPPPGPVAEAVTSVPTLTEVGYQQQPTTVFKGGESQALVRLGDYLADAKWVCAFEKPKTDPSAFVRPATTVLSPYLKFGCLSPRLFHARLMAVYRGAKGVHSKPPVSLRGQLLWREFFYTVGSTTPNFDAMAGNPLAKQIPWDTNPAYLAAWKAGRTGYPWIDAAMRQLSEWGWMHHLARHSVACFLTRGDLYISWEAGKAVFEELLLDADHFLNAANWMWLSASAFFNQYYRVYSPVTFGKKYDPEGKFIRRFVPELALLPTKYIYEPWTAPLDVQQRCGCIIGKDYPFPVVDHTTISKVNMGRMKAAYEANREAAGAAAAAEAGSDADGSSDAEVLPASNSSSRRKAAAGAAAAAGGSRRRPAAVAKRGGAAAAAKKQRTVTDMFAAAAVTAAANGNGVAAGVAAACGVDAGDAVVPEL</sequence>
<proteinExistence type="inferred from homology"/>
<feature type="region of interest" description="Disordered" evidence="5">
    <location>
        <begin position="508"/>
        <end position="529"/>
    </location>
</feature>
<dbReference type="EMBL" id="CP126216">
    <property type="protein sequence ID" value="WIA18156.1"/>
    <property type="molecule type" value="Genomic_DNA"/>
</dbReference>
<dbReference type="Gene3D" id="3.40.50.620">
    <property type="entry name" value="HUPs"/>
    <property type="match status" value="1"/>
</dbReference>
<dbReference type="Pfam" id="PF03441">
    <property type="entry name" value="FAD_binding_7"/>
    <property type="match status" value="1"/>
</dbReference>
<name>A0ABY8UCF9_TETOB</name>
<evidence type="ECO:0000259" key="6">
    <source>
        <dbReference type="PROSITE" id="PS51645"/>
    </source>
</evidence>
<comment type="cofactor">
    <cofactor evidence="1">
        <name>FAD</name>
        <dbReference type="ChEBI" id="CHEBI:57692"/>
    </cofactor>
</comment>
<evidence type="ECO:0000313" key="7">
    <source>
        <dbReference type="EMBL" id="WIA18156.1"/>
    </source>
</evidence>
<keyword evidence="3" id="KW-0285">Flavoprotein</keyword>
<evidence type="ECO:0000256" key="5">
    <source>
        <dbReference type="SAM" id="MobiDB-lite"/>
    </source>
</evidence>
<dbReference type="Gene3D" id="1.25.40.80">
    <property type="match status" value="1"/>
</dbReference>
<evidence type="ECO:0000313" key="8">
    <source>
        <dbReference type="Proteomes" id="UP001244341"/>
    </source>
</evidence>
<gene>
    <name evidence="7" type="ORF">OEZ85_009631</name>
</gene>
<dbReference type="PROSITE" id="PS51645">
    <property type="entry name" value="PHR_CRY_ALPHA_BETA"/>
    <property type="match status" value="1"/>
</dbReference>
<accession>A0ABY8UCF9</accession>
<dbReference type="SUPFAM" id="SSF52425">
    <property type="entry name" value="Cryptochrome/photolyase, N-terminal domain"/>
    <property type="match status" value="1"/>
</dbReference>
<evidence type="ECO:0000256" key="4">
    <source>
        <dbReference type="ARBA" id="ARBA00022827"/>
    </source>
</evidence>
<dbReference type="PANTHER" id="PTHR11455">
    <property type="entry name" value="CRYPTOCHROME"/>
    <property type="match status" value="1"/>
</dbReference>
<dbReference type="SUPFAM" id="SSF48173">
    <property type="entry name" value="Cryptochrome/photolyase FAD-binding domain"/>
    <property type="match status" value="1"/>
</dbReference>
<dbReference type="InterPro" id="IPR002081">
    <property type="entry name" value="Cryptochrome/DNA_photolyase_1"/>
</dbReference>
<dbReference type="InterPro" id="IPR014729">
    <property type="entry name" value="Rossmann-like_a/b/a_fold"/>
</dbReference>
<dbReference type="PANTHER" id="PTHR11455:SF9">
    <property type="entry name" value="CRYPTOCHROME CIRCADIAN CLOCK 5 ISOFORM X1"/>
    <property type="match status" value="1"/>
</dbReference>
<evidence type="ECO:0000256" key="1">
    <source>
        <dbReference type="ARBA" id="ARBA00001974"/>
    </source>
</evidence>